<gene>
    <name evidence="1" type="ORF">GZ77_00160</name>
</gene>
<accession>A0A081N9N0</accession>
<evidence type="ECO:0000313" key="1">
    <source>
        <dbReference type="EMBL" id="KEQ15153.1"/>
    </source>
</evidence>
<comment type="caution">
    <text evidence="1">The sequence shown here is derived from an EMBL/GenBank/DDBJ whole genome shotgun (WGS) entry which is preliminary data.</text>
</comment>
<organism evidence="1 2">
    <name type="scientific">Endozoicomonas montiporae</name>
    <dbReference type="NCBI Taxonomy" id="1027273"/>
    <lineage>
        <taxon>Bacteria</taxon>
        <taxon>Pseudomonadati</taxon>
        <taxon>Pseudomonadota</taxon>
        <taxon>Gammaproteobacteria</taxon>
        <taxon>Oceanospirillales</taxon>
        <taxon>Endozoicomonadaceae</taxon>
        <taxon>Endozoicomonas</taxon>
    </lineage>
</organism>
<dbReference type="AlphaFoldDB" id="A0A081N9N0"/>
<dbReference type="EMBL" id="JOKG01000001">
    <property type="protein sequence ID" value="KEQ15153.1"/>
    <property type="molecule type" value="Genomic_DNA"/>
</dbReference>
<protein>
    <submittedName>
        <fullName evidence="1">Uncharacterized protein</fullName>
    </submittedName>
</protein>
<sequence length="432" mass="48540">MKLWKKVLSCILVLIVCPIVLAGQKYDFLLYSENSKAKMLLVKAGDSGRNELLASTAVTFSEDQDFKGYAGNIAVTKKNHPELEFPETAKKLTERIMVEQAKLVNEAGLKASDAEFSVVISVAGYETIHGTHPKLFPPENTRRREELAKNHIVEVFATNGLKITKESIYGSGDQDFILQLAGEVDPKPHLTLFKATYDIMFLAQPSSHKPLSKWESISRYQYTNDKYQRVNRNLPKGGTYGLGFIISDLFYSKVATSATPIPCFGNECSRKEQERNEGVDFRKEMLALYPNMTAEEVTNHFNGFKNNNELGIKTLELAKKRIQPIWLHTITEKLIKEGGVQLAKAITRELPVLKKLLHEFQSDSEASDIIDIPVIGSNTVIYDVFPAIMAYVNKEGKKHGFQLKMVSKTSLEQHSYDAVVHMTARLAGAEQY</sequence>
<reference evidence="1 2" key="1">
    <citation type="submission" date="2014-06" db="EMBL/GenBank/DDBJ databases">
        <title>Whole Genome Sequences of Three Symbiotic Endozoicomonas Bacteria.</title>
        <authorList>
            <person name="Neave M.J."/>
            <person name="Apprill A."/>
            <person name="Voolstra C.R."/>
        </authorList>
    </citation>
    <scope>NUCLEOTIDE SEQUENCE [LARGE SCALE GENOMIC DNA]</scope>
    <source>
        <strain evidence="1 2">LMG 24815</strain>
    </source>
</reference>
<proteinExistence type="predicted"/>
<name>A0A081N9N0_9GAMM</name>
<keyword evidence="2" id="KW-1185">Reference proteome</keyword>
<dbReference type="Proteomes" id="UP000028006">
    <property type="component" value="Unassembled WGS sequence"/>
</dbReference>
<evidence type="ECO:0000313" key="2">
    <source>
        <dbReference type="Proteomes" id="UP000028006"/>
    </source>
</evidence>